<evidence type="ECO:0000313" key="2">
    <source>
        <dbReference type="Proteomes" id="UP000223596"/>
    </source>
</evidence>
<reference evidence="1 2" key="1">
    <citation type="submission" date="2017-09" db="EMBL/GenBank/DDBJ databases">
        <title>Evaluation of Pacific Biosciences Sequencing Technology to Finishing C. thermocellum Genome Sequences.</title>
        <authorList>
            <person name="Brown S."/>
        </authorList>
    </citation>
    <scope>NUCLEOTIDE SEQUENCE [LARGE SCALE GENOMIC DNA]</scope>
    <source>
        <strain evidence="1 2">AD2</strain>
    </source>
</reference>
<comment type="caution">
    <text evidence="1">The sequence shown here is derived from an EMBL/GenBank/DDBJ whole genome shotgun (WGS) entry which is preliminary data.</text>
</comment>
<evidence type="ECO:0000313" key="1">
    <source>
        <dbReference type="EMBL" id="PFH03993.1"/>
    </source>
</evidence>
<organism evidence="1 2">
    <name type="scientific">Acetivibrio thermocellus AD2</name>
    <dbReference type="NCBI Taxonomy" id="1138384"/>
    <lineage>
        <taxon>Bacteria</taxon>
        <taxon>Bacillati</taxon>
        <taxon>Bacillota</taxon>
        <taxon>Clostridia</taxon>
        <taxon>Eubacteriales</taxon>
        <taxon>Oscillospiraceae</taxon>
        <taxon>Acetivibrio</taxon>
    </lineage>
</organism>
<accession>A0AB36TJJ2</accession>
<gene>
    <name evidence="1" type="ORF">M972_112812</name>
</gene>
<proteinExistence type="predicted"/>
<dbReference type="EMBL" id="PDBW01000001">
    <property type="protein sequence ID" value="PFH03993.1"/>
    <property type="molecule type" value="Genomic_DNA"/>
</dbReference>
<dbReference type="Proteomes" id="UP000223596">
    <property type="component" value="Unassembled WGS sequence"/>
</dbReference>
<protein>
    <submittedName>
        <fullName evidence="1">Uncharacterized protein</fullName>
    </submittedName>
</protein>
<name>A0AB36TJJ2_ACETH</name>
<dbReference type="RefSeq" id="WP_003514093.1">
    <property type="nucleotide sequence ID" value="NZ_CP013828.1"/>
</dbReference>
<sequence>MMDLIELEISKTQSIRIYLPCKKEELESFDYVTIKYLKEQSEYILYDDDFIIAAIRPFKNLLEKALNLELQIKSEYINKGIGYYYNIYSNELSTTYDLSLVDPGENFIVWGTPSHIGIETFIYNVQDQIYIEISPHYKWLDGYPEDEDEAKEYVTFENFINNYQPIDIVAIDKSVAEKWLKFCCEMIEMLKENDKKYSEGD</sequence>
<dbReference type="AlphaFoldDB" id="A0AB36TJJ2"/>